<proteinExistence type="inferred from homology"/>
<dbReference type="PATRIC" id="fig|1641875.4.peg.1751"/>
<accession>A0A0T5P0R9</accession>
<dbReference type="GO" id="GO:0009279">
    <property type="term" value="C:cell outer membrane"/>
    <property type="evidence" value="ECO:0007669"/>
    <property type="project" value="UniProtKB-SubCell"/>
</dbReference>
<dbReference type="OrthoDB" id="5462484at2"/>
<dbReference type="EMBL" id="LAXJ01000002">
    <property type="protein sequence ID" value="KRS14724.1"/>
    <property type="molecule type" value="Genomic_DNA"/>
</dbReference>
<evidence type="ECO:0000256" key="4">
    <source>
        <dbReference type="ARBA" id="ARBA00023136"/>
    </source>
</evidence>
<evidence type="ECO:0000256" key="5">
    <source>
        <dbReference type="ARBA" id="ARBA00023237"/>
    </source>
</evidence>
<dbReference type="Pfam" id="PF06629">
    <property type="entry name" value="MipA"/>
    <property type="match status" value="1"/>
</dbReference>
<name>A0A0T5P0R9_9RHOB</name>
<dbReference type="AlphaFoldDB" id="A0A0T5P0R9"/>
<comment type="similarity">
    <text evidence="2">Belongs to the MipA/OmpV family.</text>
</comment>
<dbReference type="SUPFAM" id="SSF56935">
    <property type="entry name" value="Porins"/>
    <property type="match status" value="1"/>
</dbReference>
<feature type="chain" id="PRO_5006664118" description="MltA-interacting MipA" evidence="6">
    <location>
        <begin position="20"/>
        <end position="251"/>
    </location>
</feature>
<evidence type="ECO:0008006" key="9">
    <source>
        <dbReference type="Google" id="ProtNLM"/>
    </source>
</evidence>
<keyword evidence="8" id="KW-1185">Reference proteome</keyword>
<keyword evidence="4" id="KW-0472">Membrane</keyword>
<dbReference type="PANTHER" id="PTHR38776:SF1">
    <property type="entry name" value="MLTA-INTERACTING PROTEIN-RELATED"/>
    <property type="match status" value="1"/>
</dbReference>
<sequence>MKSTFLIAAVTVLPGMALAQSGPSLSFSAGIGGIYQPEYFGSDDYEAGVTGGFKFGHLKIGRLEFGDPDPNAVDLGWRPRGSLRVIRERDSSDYVELTGLRDVDFSLEIGGGVGYTAENFQAFADVRYGVIGHESWVGELGADAIFRPSDDWTVTVGPRMLWGSGDYTSTYFGVTPAEAAVSAFPAYAPGSGLVSAGIEVGAQYELSQNWYLDGTLAWNRYVGDAADSPIVQDDDSFQVSLIAMRRFNFGR</sequence>
<keyword evidence="3 6" id="KW-0732">Signal</keyword>
<evidence type="ECO:0000256" key="1">
    <source>
        <dbReference type="ARBA" id="ARBA00004442"/>
    </source>
</evidence>
<evidence type="ECO:0000313" key="7">
    <source>
        <dbReference type="EMBL" id="KRS14724.1"/>
    </source>
</evidence>
<dbReference type="InterPro" id="IPR010583">
    <property type="entry name" value="MipA"/>
</dbReference>
<dbReference type="RefSeq" id="WP_057790173.1">
    <property type="nucleotide sequence ID" value="NZ_LAXJ01000002.1"/>
</dbReference>
<keyword evidence="5" id="KW-0998">Cell outer membrane</keyword>
<evidence type="ECO:0000313" key="8">
    <source>
        <dbReference type="Proteomes" id="UP000051295"/>
    </source>
</evidence>
<dbReference type="Proteomes" id="UP000051295">
    <property type="component" value="Unassembled WGS sequence"/>
</dbReference>
<protein>
    <recommendedName>
        <fullName evidence="9">MltA-interacting MipA</fullName>
    </recommendedName>
</protein>
<organism evidence="7 8">
    <name type="scientific">Roseovarius atlanticus</name>
    <dbReference type="NCBI Taxonomy" id="1641875"/>
    <lineage>
        <taxon>Bacteria</taxon>
        <taxon>Pseudomonadati</taxon>
        <taxon>Pseudomonadota</taxon>
        <taxon>Alphaproteobacteria</taxon>
        <taxon>Rhodobacterales</taxon>
        <taxon>Roseobacteraceae</taxon>
        <taxon>Roseovarius</taxon>
    </lineage>
</organism>
<dbReference type="STRING" id="1641875.XM53_03240"/>
<evidence type="ECO:0000256" key="2">
    <source>
        <dbReference type="ARBA" id="ARBA00005722"/>
    </source>
</evidence>
<comment type="caution">
    <text evidence="7">The sequence shown here is derived from an EMBL/GenBank/DDBJ whole genome shotgun (WGS) entry which is preliminary data.</text>
</comment>
<dbReference type="PANTHER" id="PTHR38776">
    <property type="entry name" value="MLTA-INTERACTING PROTEIN-RELATED"/>
    <property type="match status" value="1"/>
</dbReference>
<comment type="subcellular location">
    <subcellularLocation>
        <location evidence="1">Cell outer membrane</location>
    </subcellularLocation>
</comment>
<feature type="signal peptide" evidence="6">
    <location>
        <begin position="1"/>
        <end position="19"/>
    </location>
</feature>
<gene>
    <name evidence="7" type="ORF">XM53_03240</name>
</gene>
<reference evidence="7 8" key="1">
    <citation type="submission" date="2015-04" db="EMBL/GenBank/DDBJ databases">
        <title>The draft genome sequence of Roseovarius sp.R12b.</title>
        <authorList>
            <person name="Li G."/>
            <person name="Lai Q."/>
            <person name="Shao Z."/>
            <person name="Yan P."/>
        </authorList>
    </citation>
    <scope>NUCLEOTIDE SEQUENCE [LARGE SCALE GENOMIC DNA]</scope>
    <source>
        <strain evidence="7 8">R12B</strain>
    </source>
</reference>
<evidence type="ECO:0000256" key="3">
    <source>
        <dbReference type="ARBA" id="ARBA00022729"/>
    </source>
</evidence>
<evidence type="ECO:0000256" key="6">
    <source>
        <dbReference type="SAM" id="SignalP"/>
    </source>
</evidence>